<name>A0A1H1VEW5_9ACTN</name>
<evidence type="ECO:0000313" key="2">
    <source>
        <dbReference type="Proteomes" id="UP000198859"/>
    </source>
</evidence>
<protein>
    <submittedName>
        <fullName evidence="1">Uncharacterized protein</fullName>
    </submittedName>
</protein>
<organism evidence="1 2">
    <name type="scientific">Nocardioides scoriae</name>
    <dbReference type="NCBI Taxonomy" id="642780"/>
    <lineage>
        <taxon>Bacteria</taxon>
        <taxon>Bacillati</taxon>
        <taxon>Actinomycetota</taxon>
        <taxon>Actinomycetes</taxon>
        <taxon>Propionibacteriales</taxon>
        <taxon>Nocardioidaceae</taxon>
        <taxon>Nocardioides</taxon>
    </lineage>
</organism>
<accession>A0A1H1VEW5</accession>
<dbReference type="AlphaFoldDB" id="A0A1H1VEW5"/>
<sequence>MHNVSVIRDGNRWRLDVPTVGGFVHAERLSTVGATARNYIATALGVPAASVRLGEVTIVTAADHLEENPDVDLGLGPHPAAQAAMRLVPKLGPVVASWRQDSYDRNQRRAQKLGEAVSETIDIEEFFTHVATNERLSDMFDAAVEAAIATSSEAKVRLLGRALAASATAEDDASVDEVEQLLRIAVDLEPVDLRALRALDRWHPSDAIDKVGYALRVTEATAGPIVARLERLHLISVERTATVLNEPDTDQVAIDEEWTLTAAARALLTLLRDRVHPREAATVREDGLPWGGFTDAQAQALEQLAELSHHDWRRHPRPDEKVARTLRQLDIQGLTYGDVRTAMRSVGFSEMRLKELDRWSSTTP</sequence>
<gene>
    <name evidence="1" type="ORF">SAMN04488570_2811</name>
</gene>
<dbReference type="EMBL" id="LT629757">
    <property type="protein sequence ID" value="SDS83338.1"/>
    <property type="molecule type" value="Genomic_DNA"/>
</dbReference>
<dbReference type="RefSeq" id="WP_157682864.1">
    <property type="nucleotide sequence ID" value="NZ_LT629757.1"/>
</dbReference>
<evidence type="ECO:0000313" key="1">
    <source>
        <dbReference type="EMBL" id="SDS83338.1"/>
    </source>
</evidence>
<keyword evidence="2" id="KW-1185">Reference proteome</keyword>
<dbReference type="OrthoDB" id="9999228at2"/>
<proteinExistence type="predicted"/>
<dbReference type="Proteomes" id="UP000198859">
    <property type="component" value="Chromosome I"/>
</dbReference>
<reference evidence="2" key="1">
    <citation type="submission" date="2016-10" db="EMBL/GenBank/DDBJ databases">
        <authorList>
            <person name="Varghese N."/>
            <person name="Submissions S."/>
        </authorList>
    </citation>
    <scope>NUCLEOTIDE SEQUENCE [LARGE SCALE GENOMIC DNA]</scope>
    <source>
        <strain evidence="2">DSM 22127</strain>
    </source>
</reference>